<organism evidence="6 7">
    <name type="scientific">Micromonospora coxensis</name>
    <dbReference type="NCBI Taxonomy" id="356852"/>
    <lineage>
        <taxon>Bacteria</taxon>
        <taxon>Bacillati</taxon>
        <taxon>Actinomycetota</taxon>
        <taxon>Actinomycetes</taxon>
        <taxon>Micromonosporales</taxon>
        <taxon>Micromonosporaceae</taxon>
        <taxon>Micromonospora</taxon>
    </lineage>
</organism>
<dbReference type="InterPro" id="IPR036966">
    <property type="entry name" value="CBM3_sf"/>
</dbReference>
<feature type="domain" description="Fibronectin type-III" evidence="4">
    <location>
        <begin position="42"/>
        <end position="134"/>
    </location>
</feature>
<dbReference type="PROSITE" id="PS50853">
    <property type="entry name" value="FN3"/>
    <property type="match status" value="1"/>
</dbReference>
<dbReference type="InterPro" id="IPR001956">
    <property type="entry name" value="CBM3"/>
</dbReference>
<keyword evidence="3" id="KW-0732">Signal</keyword>
<keyword evidence="2" id="KW-0119">Carbohydrate metabolism</keyword>
<dbReference type="RefSeq" id="WP_231933351.1">
    <property type="nucleotide sequence ID" value="NZ_LT607753.1"/>
</dbReference>
<feature type="domain" description="CBM3" evidence="5">
    <location>
        <begin position="132"/>
        <end position="303"/>
    </location>
</feature>
<evidence type="ECO:0000313" key="7">
    <source>
        <dbReference type="Proteomes" id="UP000198215"/>
    </source>
</evidence>
<dbReference type="InterPro" id="IPR008965">
    <property type="entry name" value="CBM2/CBM3_carb-bd_dom_sf"/>
</dbReference>
<keyword evidence="1" id="KW-0378">Hydrolase</keyword>
<evidence type="ECO:0000256" key="1">
    <source>
        <dbReference type="ARBA" id="ARBA00023295"/>
    </source>
</evidence>
<dbReference type="SUPFAM" id="SSF49265">
    <property type="entry name" value="Fibronectin type III"/>
    <property type="match status" value="1"/>
</dbReference>
<feature type="signal peptide" evidence="3">
    <location>
        <begin position="1"/>
        <end position="34"/>
    </location>
</feature>
<gene>
    <name evidence="6" type="ORF">GA0070614_4335</name>
</gene>
<dbReference type="InterPro" id="IPR036116">
    <property type="entry name" value="FN3_sf"/>
</dbReference>
<accession>A0A1C5JBY1</accession>
<name>A0A1C5JBY1_9ACTN</name>
<dbReference type="Gene3D" id="2.60.40.710">
    <property type="entry name" value="Endoglucanase-like"/>
    <property type="match status" value="1"/>
</dbReference>
<dbReference type="Proteomes" id="UP000198215">
    <property type="component" value="Chromosome I"/>
</dbReference>
<dbReference type="Pfam" id="PF00942">
    <property type="entry name" value="CBM_3"/>
    <property type="match status" value="1"/>
</dbReference>
<evidence type="ECO:0000259" key="5">
    <source>
        <dbReference type="PROSITE" id="PS51172"/>
    </source>
</evidence>
<evidence type="ECO:0000256" key="3">
    <source>
        <dbReference type="SAM" id="SignalP"/>
    </source>
</evidence>
<dbReference type="CDD" id="cd00063">
    <property type="entry name" value="FN3"/>
    <property type="match status" value="1"/>
</dbReference>
<sequence>MSIRSILTMRARRVTLVAALAALLSGLAVGVARADDTPALTTPSAPVVVANEPHRLTLAWSPALWKGEPGGPITYDVRSPLGPNVYRGLGSTQDTTITLTNLAPGTEYRIAVQAYAIGGYSDTSPVTVVRTVDGRAVVDYLNLDWSPTDNQAQFVLRVTNSGDAPLDLTTVRIRYHVRFGDGNTSLVPECDWAQLGCAKIQRTLQYFPPPAPPPGPPTPSPTPTVFPPPGTPVPGWVEITFTGGVLVPGGSTGPIQLRLHRHNWTAFDERDDPSWEAAVGAWTRNDRITLDVDGVREFGDTYA</sequence>
<feature type="chain" id="PRO_5008719622" evidence="3">
    <location>
        <begin position="35"/>
        <end position="303"/>
    </location>
</feature>
<dbReference type="GO" id="GO:0000272">
    <property type="term" value="P:polysaccharide catabolic process"/>
    <property type="evidence" value="ECO:0007669"/>
    <property type="project" value="UniProtKB-KW"/>
</dbReference>
<keyword evidence="2" id="KW-0624">Polysaccharide degradation</keyword>
<reference evidence="7" key="1">
    <citation type="submission" date="2016-06" db="EMBL/GenBank/DDBJ databases">
        <authorList>
            <person name="Varghese N."/>
            <person name="Submissions Spin"/>
        </authorList>
    </citation>
    <scope>NUCLEOTIDE SEQUENCE [LARGE SCALE GENOMIC DNA]</scope>
    <source>
        <strain evidence="7">DSM 45161</strain>
    </source>
</reference>
<proteinExistence type="predicted"/>
<evidence type="ECO:0000259" key="4">
    <source>
        <dbReference type="PROSITE" id="PS50853"/>
    </source>
</evidence>
<keyword evidence="1" id="KW-0326">Glycosidase</keyword>
<protein>
    <submittedName>
        <fullName evidence="6">Fibronectin type III domain-containing protein</fullName>
    </submittedName>
</protein>
<dbReference type="AlphaFoldDB" id="A0A1C5JBY1"/>
<dbReference type="SMART" id="SM00060">
    <property type="entry name" value="FN3"/>
    <property type="match status" value="1"/>
</dbReference>
<keyword evidence="7" id="KW-1185">Reference proteome</keyword>
<dbReference type="Gene3D" id="2.60.40.10">
    <property type="entry name" value="Immunoglobulins"/>
    <property type="match status" value="1"/>
</dbReference>
<dbReference type="Pfam" id="PF00041">
    <property type="entry name" value="fn3"/>
    <property type="match status" value="1"/>
</dbReference>
<dbReference type="SUPFAM" id="SSF49384">
    <property type="entry name" value="Carbohydrate-binding domain"/>
    <property type="match status" value="1"/>
</dbReference>
<dbReference type="GO" id="GO:0030248">
    <property type="term" value="F:cellulose binding"/>
    <property type="evidence" value="ECO:0007669"/>
    <property type="project" value="InterPro"/>
</dbReference>
<evidence type="ECO:0000313" key="6">
    <source>
        <dbReference type="EMBL" id="SCG68033.1"/>
    </source>
</evidence>
<dbReference type="PROSITE" id="PS51172">
    <property type="entry name" value="CBM3"/>
    <property type="match status" value="1"/>
</dbReference>
<evidence type="ECO:0000256" key="2">
    <source>
        <dbReference type="ARBA" id="ARBA00023326"/>
    </source>
</evidence>
<dbReference type="GO" id="GO:0016798">
    <property type="term" value="F:hydrolase activity, acting on glycosyl bonds"/>
    <property type="evidence" value="ECO:0007669"/>
    <property type="project" value="UniProtKB-KW"/>
</dbReference>
<dbReference type="EMBL" id="LT607753">
    <property type="protein sequence ID" value="SCG68033.1"/>
    <property type="molecule type" value="Genomic_DNA"/>
</dbReference>
<dbReference type="InterPro" id="IPR013783">
    <property type="entry name" value="Ig-like_fold"/>
</dbReference>
<dbReference type="InterPro" id="IPR003961">
    <property type="entry name" value="FN3_dom"/>
</dbReference>